<dbReference type="PANTHER" id="PTHR21666:SF270">
    <property type="entry name" value="MUREIN HYDROLASE ACTIVATOR ENVC"/>
    <property type="match status" value="1"/>
</dbReference>
<dbReference type="InterPro" id="IPR016047">
    <property type="entry name" value="M23ase_b-sheet_dom"/>
</dbReference>
<dbReference type="Proteomes" id="UP000297604">
    <property type="component" value="Unassembled WGS sequence"/>
</dbReference>
<feature type="domain" description="M23ase beta-sheet core" evidence="1">
    <location>
        <begin position="250"/>
        <end position="345"/>
    </location>
</feature>
<gene>
    <name evidence="2" type="ORF">E3O46_12995</name>
</gene>
<evidence type="ECO:0000259" key="1">
    <source>
        <dbReference type="Pfam" id="PF01551"/>
    </source>
</evidence>
<comment type="caution">
    <text evidence="2">The sequence shown here is derived from an EMBL/GenBank/DDBJ whole genome shotgun (WGS) entry which is preliminary data.</text>
</comment>
<dbReference type="SUPFAM" id="SSF51261">
    <property type="entry name" value="Duplicated hybrid motif"/>
    <property type="match status" value="1"/>
</dbReference>
<sequence>MTAAARQAVAAARAADAARALTEQASARRAAAVAAAQSRLRAAETRLGAAKLADASAHADYEAAVSRADLVHALRERAGATADASRRVLATLVRGLMQQSGNSTLDVLLDDRADHDLLFQLGTLDTLSRLTANLDDVRSRVAADVEREQALEKQDAAAQAVIAAVPVSATRAAVGAAQDDVTAASAALADLARSAPAATAASEVQPFPATVPVADTGRLSEQGWTRPAAGRITDAFGPRLVHPVAGVGDFHRGTDIGAGCDAAIYAATDGVVEAAGVLGTYGNWILIDHGNGISTGYAHIAPGETLVSVGEHVVAGQVIAGVGSTGASTGCHLHFEVRIDGTAVDAVPFLALRGVNLGT</sequence>
<reference evidence="2 3" key="1">
    <citation type="submission" date="2019-03" db="EMBL/GenBank/DDBJ databases">
        <title>Genomics of glacier-inhabiting Cryobacterium strains.</title>
        <authorList>
            <person name="Liu Q."/>
            <person name="Xin Y.-H."/>
        </authorList>
    </citation>
    <scope>NUCLEOTIDE SEQUENCE [LARGE SCALE GENOMIC DNA]</scope>
    <source>
        <strain evidence="2 3">MDB1-5</strain>
    </source>
</reference>
<dbReference type="PANTHER" id="PTHR21666">
    <property type="entry name" value="PEPTIDASE-RELATED"/>
    <property type="match status" value="1"/>
</dbReference>
<accession>A0ABY2IKX7</accession>
<evidence type="ECO:0000313" key="2">
    <source>
        <dbReference type="EMBL" id="TFC19011.1"/>
    </source>
</evidence>
<dbReference type="RefSeq" id="WP_134561831.1">
    <property type="nucleotide sequence ID" value="NZ_SOFS01000028.1"/>
</dbReference>
<evidence type="ECO:0000313" key="3">
    <source>
        <dbReference type="Proteomes" id="UP000297604"/>
    </source>
</evidence>
<dbReference type="CDD" id="cd12797">
    <property type="entry name" value="M23_peptidase"/>
    <property type="match status" value="1"/>
</dbReference>
<dbReference type="Gene3D" id="2.70.70.10">
    <property type="entry name" value="Glucose Permease (Domain IIA)"/>
    <property type="match status" value="1"/>
</dbReference>
<dbReference type="InterPro" id="IPR011055">
    <property type="entry name" value="Dup_hybrid_motif"/>
</dbReference>
<dbReference type="EMBL" id="SOFS01000028">
    <property type="protein sequence ID" value="TFC19011.1"/>
    <property type="molecule type" value="Genomic_DNA"/>
</dbReference>
<organism evidence="2 3">
    <name type="scientific">Cryobacterium glucosi</name>
    <dbReference type="NCBI Taxonomy" id="1259175"/>
    <lineage>
        <taxon>Bacteria</taxon>
        <taxon>Bacillati</taxon>
        <taxon>Actinomycetota</taxon>
        <taxon>Actinomycetes</taxon>
        <taxon>Micrococcales</taxon>
        <taxon>Microbacteriaceae</taxon>
        <taxon>Cryobacterium</taxon>
    </lineage>
</organism>
<keyword evidence="3" id="KW-1185">Reference proteome</keyword>
<proteinExistence type="predicted"/>
<dbReference type="InterPro" id="IPR050570">
    <property type="entry name" value="Cell_wall_metabolism_enzyme"/>
</dbReference>
<name>A0ABY2IKX7_9MICO</name>
<protein>
    <submittedName>
        <fullName evidence="2">M23 family metallopeptidase</fullName>
    </submittedName>
</protein>
<dbReference type="Pfam" id="PF01551">
    <property type="entry name" value="Peptidase_M23"/>
    <property type="match status" value="1"/>
</dbReference>